<dbReference type="PANTHER" id="PTHR10584">
    <property type="entry name" value="SUGAR KINASE"/>
    <property type="match status" value="1"/>
</dbReference>
<comment type="function">
    <text evidence="12">Catalyzes the phosphorylation of ribose at O-5 in a reaction requiring ATP and magnesium. The resulting D-ribose-5-phosphate can then be used either for sythesis of nucleotides, histidine, and tryptophan, or as a component of the pentose phosphate pathway.</text>
</comment>
<dbReference type="InterPro" id="IPR029056">
    <property type="entry name" value="Ribokinase-like"/>
</dbReference>
<dbReference type="InterPro" id="IPR011877">
    <property type="entry name" value="Ribokinase"/>
</dbReference>
<dbReference type="AlphaFoldDB" id="A0A3D8PSY2"/>
<protein>
    <recommendedName>
        <fullName evidence="3 12">Ribokinase</fullName>
        <shortName evidence="12">RK</shortName>
        <ecNumber evidence="2 12">2.7.1.15</ecNumber>
    </recommendedName>
</protein>
<dbReference type="EC" id="2.7.1.15" evidence="2 12"/>
<feature type="active site" description="Proton acceptor" evidence="12">
    <location>
        <position position="241"/>
    </location>
</feature>
<dbReference type="GO" id="GO:0046872">
    <property type="term" value="F:metal ion binding"/>
    <property type="evidence" value="ECO:0007669"/>
    <property type="project" value="UniProtKB-KW"/>
</dbReference>
<evidence type="ECO:0000313" key="15">
    <source>
        <dbReference type="Proteomes" id="UP000257143"/>
    </source>
</evidence>
<accession>A0A3D8PSY2</accession>
<keyword evidence="9 12" id="KW-0460">Magnesium</keyword>
<evidence type="ECO:0000256" key="10">
    <source>
        <dbReference type="ARBA" id="ARBA00022958"/>
    </source>
</evidence>
<feature type="domain" description="Carbohydrate kinase PfkB" evidence="13">
    <location>
        <begin position="7"/>
        <end position="283"/>
    </location>
</feature>
<evidence type="ECO:0000256" key="2">
    <source>
        <dbReference type="ARBA" id="ARBA00012035"/>
    </source>
</evidence>
<gene>
    <name evidence="12 14" type="primary">rbsK</name>
    <name evidence="14" type="ORF">CWR48_10950</name>
</gene>
<dbReference type="GO" id="GO:0005829">
    <property type="term" value="C:cytosol"/>
    <property type="evidence" value="ECO:0007669"/>
    <property type="project" value="TreeGrafter"/>
</dbReference>
<evidence type="ECO:0000313" key="14">
    <source>
        <dbReference type="EMBL" id="RDW18105.1"/>
    </source>
</evidence>
<feature type="binding site" evidence="12">
    <location>
        <position position="186"/>
    </location>
    <ligand>
        <name>ATP</name>
        <dbReference type="ChEBI" id="CHEBI:30616"/>
    </ligand>
</feature>
<dbReference type="InterPro" id="IPR002173">
    <property type="entry name" value="Carboh/pur_kinase_PfkB_CS"/>
</dbReference>
<comment type="cofactor">
    <cofactor evidence="12">
        <name>Mg(2+)</name>
        <dbReference type="ChEBI" id="CHEBI:18420"/>
    </cofactor>
    <text evidence="12">Requires a divalent cation, most likely magnesium in vivo, as an electrophilic catalyst to aid phosphoryl group transfer. It is the chelate of the metal and the nucleotide that is the actual substrate.</text>
</comment>
<dbReference type="CDD" id="cd01174">
    <property type="entry name" value="ribokinase"/>
    <property type="match status" value="1"/>
</dbReference>
<evidence type="ECO:0000256" key="12">
    <source>
        <dbReference type="HAMAP-Rule" id="MF_01987"/>
    </source>
</evidence>
<comment type="subcellular location">
    <subcellularLocation>
        <location evidence="12">Cytoplasm</location>
    </subcellularLocation>
</comment>
<dbReference type="NCBIfam" id="TIGR02152">
    <property type="entry name" value="D_ribokin_bact"/>
    <property type="match status" value="1"/>
</dbReference>
<feature type="binding site" evidence="12">
    <location>
        <position position="237"/>
    </location>
    <ligand>
        <name>K(+)</name>
        <dbReference type="ChEBI" id="CHEBI:29103"/>
    </ligand>
</feature>
<dbReference type="OrthoDB" id="9775849at2"/>
<feature type="binding site" evidence="12">
    <location>
        <position position="235"/>
    </location>
    <ligand>
        <name>K(+)</name>
        <dbReference type="ChEBI" id="CHEBI:29103"/>
    </ligand>
</feature>
<comment type="caution">
    <text evidence="12">Lacks conserved residue(s) required for the propagation of feature annotation.</text>
</comment>
<evidence type="ECO:0000256" key="5">
    <source>
        <dbReference type="ARBA" id="ARBA00022723"/>
    </source>
</evidence>
<dbReference type="SUPFAM" id="SSF53613">
    <property type="entry name" value="Ribokinase-like"/>
    <property type="match status" value="1"/>
</dbReference>
<proteinExistence type="inferred from homology"/>
<sequence length="299" mass="31667">MKKIPAVCVIGSLNMDLTMTTKKMPKQGETVIGEHFETYPGGKGANQAVAAARLGANVTMIGAVGTDAFGDSLLKSLSQEGINVEGISKISDVATGVASIIMSDHDNRIIVASGANAFVTPELVEQYHEQIRDSDIVLVQLETPLEAIVRTIEIANEHSIPVIVNPAPFQELPEAILTGSTFLTPNEIELEAMKQETISNSIREKIILTKGADGVQFFENGRSKDVKSYQVKVADTTGAGDTFNGALATQLGSGFPLTDAVHYANAAAALSVTKLGAQGGMPTNVEVKQFIITRQKTPS</sequence>
<dbReference type="GO" id="GO:0004747">
    <property type="term" value="F:ribokinase activity"/>
    <property type="evidence" value="ECO:0007669"/>
    <property type="project" value="UniProtKB-UniRule"/>
</dbReference>
<evidence type="ECO:0000256" key="3">
    <source>
        <dbReference type="ARBA" id="ARBA00016943"/>
    </source>
</evidence>
<feature type="binding site" evidence="12">
    <location>
        <begin position="240"/>
        <end position="241"/>
    </location>
    <ligand>
        <name>ATP</name>
        <dbReference type="ChEBI" id="CHEBI:30616"/>
    </ligand>
</feature>
<comment type="pathway">
    <text evidence="12">Carbohydrate metabolism; D-ribose degradation; D-ribose 5-phosphate from beta-D-ribopyranose: step 2/2.</text>
</comment>
<evidence type="ECO:0000256" key="11">
    <source>
        <dbReference type="ARBA" id="ARBA00023277"/>
    </source>
</evidence>
<comment type="caution">
    <text evidence="14">The sequence shown here is derived from an EMBL/GenBank/DDBJ whole genome shotgun (WGS) entry which is preliminary data.</text>
</comment>
<evidence type="ECO:0000256" key="6">
    <source>
        <dbReference type="ARBA" id="ARBA00022741"/>
    </source>
</evidence>
<dbReference type="Gene3D" id="3.40.1190.20">
    <property type="match status" value="1"/>
</dbReference>
<comment type="similarity">
    <text evidence="12">Belongs to the carbohydrate kinase PfkB family. Ribokinase subfamily.</text>
</comment>
<dbReference type="GO" id="GO:0005524">
    <property type="term" value="F:ATP binding"/>
    <property type="evidence" value="ECO:0007669"/>
    <property type="project" value="UniProtKB-UniRule"/>
</dbReference>
<feature type="binding site" evidence="12">
    <location>
        <position position="241"/>
    </location>
    <ligand>
        <name>substrate</name>
    </ligand>
</feature>
<dbReference type="GO" id="GO:0019303">
    <property type="term" value="P:D-ribose catabolic process"/>
    <property type="evidence" value="ECO:0007669"/>
    <property type="project" value="UniProtKB-UniRule"/>
</dbReference>
<organism evidence="14 15">
    <name type="scientific">Oceanobacillus arenosus</name>
    <dbReference type="NCBI Taxonomy" id="1229153"/>
    <lineage>
        <taxon>Bacteria</taxon>
        <taxon>Bacillati</taxon>
        <taxon>Bacillota</taxon>
        <taxon>Bacilli</taxon>
        <taxon>Bacillales</taxon>
        <taxon>Bacillaceae</taxon>
        <taxon>Oceanobacillus</taxon>
    </lineage>
</organism>
<feature type="binding site" evidence="12">
    <location>
        <position position="265"/>
    </location>
    <ligand>
        <name>ATP</name>
        <dbReference type="ChEBI" id="CHEBI:30616"/>
    </ligand>
</feature>
<evidence type="ECO:0000259" key="13">
    <source>
        <dbReference type="Pfam" id="PF00294"/>
    </source>
</evidence>
<dbReference type="EMBL" id="PIOC01000017">
    <property type="protein sequence ID" value="RDW18105.1"/>
    <property type="molecule type" value="Genomic_DNA"/>
</dbReference>
<dbReference type="UniPathway" id="UPA00916">
    <property type="reaction ID" value="UER00889"/>
</dbReference>
<evidence type="ECO:0000256" key="8">
    <source>
        <dbReference type="ARBA" id="ARBA00022840"/>
    </source>
</evidence>
<evidence type="ECO:0000256" key="4">
    <source>
        <dbReference type="ARBA" id="ARBA00022679"/>
    </source>
</evidence>
<reference evidence="15" key="1">
    <citation type="submission" date="2017-11" db="EMBL/GenBank/DDBJ databases">
        <authorList>
            <person name="Zhu W."/>
        </authorList>
    </citation>
    <scope>NUCLEOTIDE SEQUENCE [LARGE SCALE GENOMIC DNA]</scope>
    <source>
        <strain evidence="15">CAU 1183</strain>
    </source>
</reference>
<feature type="binding site" evidence="12">
    <location>
        <position position="276"/>
    </location>
    <ligand>
        <name>K(+)</name>
        <dbReference type="ChEBI" id="CHEBI:29103"/>
    </ligand>
</feature>
<keyword evidence="10 12" id="KW-0630">Potassium</keyword>
<feature type="binding site" evidence="12">
    <location>
        <position position="271"/>
    </location>
    <ligand>
        <name>K(+)</name>
        <dbReference type="ChEBI" id="CHEBI:29103"/>
    </ligand>
</feature>
<keyword evidence="11 12" id="KW-0119">Carbohydrate metabolism</keyword>
<dbReference type="InterPro" id="IPR011611">
    <property type="entry name" value="PfkB_dom"/>
</dbReference>
<keyword evidence="12" id="KW-0963">Cytoplasm</keyword>
<feature type="binding site" evidence="12">
    <location>
        <position position="142"/>
    </location>
    <ligand>
        <name>substrate</name>
    </ligand>
</feature>
<dbReference type="InterPro" id="IPR002139">
    <property type="entry name" value="Ribo/fructo_kinase"/>
</dbReference>
<feature type="binding site" evidence="12">
    <location>
        <begin position="209"/>
        <end position="214"/>
    </location>
    <ligand>
        <name>ATP</name>
        <dbReference type="ChEBI" id="CHEBI:30616"/>
    </ligand>
</feature>
<dbReference type="PANTHER" id="PTHR10584:SF166">
    <property type="entry name" value="RIBOKINASE"/>
    <property type="match status" value="1"/>
</dbReference>
<feature type="binding site" evidence="12">
    <location>
        <begin position="42"/>
        <end position="46"/>
    </location>
    <ligand>
        <name>substrate</name>
    </ligand>
</feature>
<keyword evidence="15" id="KW-1185">Reference proteome</keyword>
<evidence type="ECO:0000256" key="1">
    <source>
        <dbReference type="ARBA" id="ARBA00005380"/>
    </source>
</evidence>
<dbReference type="PROSITE" id="PS00584">
    <property type="entry name" value="PFKB_KINASES_2"/>
    <property type="match status" value="1"/>
</dbReference>
<keyword evidence="4 12" id="KW-0808">Transferase</keyword>
<comment type="subunit">
    <text evidence="12">Homodimer.</text>
</comment>
<dbReference type="Pfam" id="PF00294">
    <property type="entry name" value="PfkB"/>
    <property type="match status" value="1"/>
</dbReference>
<feature type="binding site" evidence="12">
    <location>
        <begin position="14"/>
        <end position="16"/>
    </location>
    <ligand>
        <name>substrate</name>
    </ligand>
</feature>
<evidence type="ECO:0000256" key="7">
    <source>
        <dbReference type="ARBA" id="ARBA00022777"/>
    </source>
</evidence>
<evidence type="ECO:0000256" key="9">
    <source>
        <dbReference type="ARBA" id="ARBA00022842"/>
    </source>
</evidence>
<feature type="binding site" evidence="12">
    <location>
        <position position="274"/>
    </location>
    <ligand>
        <name>K(+)</name>
        <dbReference type="ChEBI" id="CHEBI:29103"/>
    </ligand>
</feature>
<keyword evidence="5 12" id="KW-0479">Metal-binding</keyword>
<dbReference type="Proteomes" id="UP000257143">
    <property type="component" value="Unassembled WGS sequence"/>
</dbReference>
<comment type="activity regulation">
    <text evidence="12">Activated by a monovalent cation that binds near, but not in, the active site. The most likely occupant of the site in vivo is potassium. Ion binding induces a conformational change that may alter substrate affinity.</text>
</comment>
<keyword evidence="7 12" id="KW-0418">Kinase</keyword>
<keyword evidence="8 12" id="KW-0067">ATP-binding</keyword>
<dbReference type="PRINTS" id="PR00990">
    <property type="entry name" value="RIBOKINASE"/>
</dbReference>
<comment type="similarity">
    <text evidence="1">Belongs to the carbohydrate kinase pfkB family.</text>
</comment>
<dbReference type="RefSeq" id="WP_115773287.1">
    <property type="nucleotide sequence ID" value="NZ_PIOC01000017.1"/>
</dbReference>
<keyword evidence="6 12" id="KW-0547">Nucleotide-binding</keyword>
<dbReference type="HAMAP" id="MF_01987">
    <property type="entry name" value="Ribokinase"/>
    <property type="match status" value="1"/>
</dbReference>
<name>A0A3D8PSY2_9BACI</name>
<comment type="catalytic activity">
    <reaction evidence="12">
        <text>D-ribose + ATP = D-ribose 5-phosphate + ADP + H(+)</text>
        <dbReference type="Rhea" id="RHEA:13697"/>
        <dbReference type="ChEBI" id="CHEBI:15378"/>
        <dbReference type="ChEBI" id="CHEBI:30616"/>
        <dbReference type="ChEBI" id="CHEBI:47013"/>
        <dbReference type="ChEBI" id="CHEBI:78346"/>
        <dbReference type="ChEBI" id="CHEBI:456216"/>
        <dbReference type="EC" id="2.7.1.15"/>
    </reaction>
</comment>